<feature type="region of interest" description="Disordered" evidence="1">
    <location>
        <begin position="91"/>
        <end position="115"/>
    </location>
</feature>
<accession>A0ABV6QZU5</accession>
<dbReference type="EMBL" id="JBHLSW010000001">
    <property type="protein sequence ID" value="MFC0632287.1"/>
    <property type="molecule type" value="Genomic_DNA"/>
</dbReference>
<gene>
    <name evidence="2" type="ORF">ACFFGE_00125</name>
</gene>
<organism evidence="2 3">
    <name type="scientific">Brevundimonas balnearis</name>
    <dbReference type="NCBI Taxonomy" id="1572858"/>
    <lineage>
        <taxon>Bacteria</taxon>
        <taxon>Pseudomonadati</taxon>
        <taxon>Pseudomonadota</taxon>
        <taxon>Alphaproteobacteria</taxon>
        <taxon>Caulobacterales</taxon>
        <taxon>Caulobacteraceae</taxon>
        <taxon>Brevundimonas</taxon>
    </lineage>
</organism>
<evidence type="ECO:0000313" key="2">
    <source>
        <dbReference type="EMBL" id="MFC0632287.1"/>
    </source>
</evidence>
<evidence type="ECO:0000256" key="1">
    <source>
        <dbReference type="SAM" id="MobiDB-lite"/>
    </source>
</evidence>
<protein>
    <submittedName>
        <fullName evidence="2">Uncharacterized protein</fullName>
    </submittedName>
</protein>
<name>A0ABV6QZU5_9CAUL</name>
<evidence type="ECO:0000313" key="3">
    <source>
        <dbReference type="Proteomes" id="UP001589906"/>
    </source>
</evidence>
<reference evidence="2 3" key="1">
    <citation type="submission" date="2024-09" db="EMBL/GenBank/DDBJ databases">
        <authorList>
            <person name="Sun Q."/>
            <person name="Mori K."/>
        </authorList>
    </citation>
    <scope>NUCLEOTIDE SEQUENCE [LARGE SCALE GENOMIC DNA]</scope>
    <source>
        <strain evidence="2 3">NCAIM B.02621</strain>
    </source>
</reference>
<sequence length="115" mass="11863">MTRETIGLRLAEQLYAAERAIDVALAEAATLTAMLPEARRDAYLSATVAQSAFSASAASVAALASARGELAAAHRVLGALAKSLGLEALASGPVDKPDDERPGPGYCRPVEVNEK</sequence>
<proteinExistence type="predicted"/>
<keyword evidence="3" id="KW-1185">Reference proteome</keyword>
<dbReference type="RefSeq" id="WP_376833096.1">
    <property type="nucleotide sequence ID" value="NZ_JBHLSW010000001.1"/>
</dbReference>
<comment type="caution">
    <text evidence="2">The sequence shown here is derived from an EMBL/GenBank/DDBJ whole genome shotgun (WGS) entry which is preliminary data.</text>
</comment>
<dbReference type="Proteomes" id="UP001589906">
    <property type="component" value="Unassembled WGS sequence"/>
</dbReference>